<comment type="caution">
    <text evidence="1">The sequence shown here is derived from an EMBL/GenBank/DDBJ whole genome shotgun (WGS) entry which is preliminary data.</text>
</comment>
<evidence type="ECO:0000313" key="2">
    <source>
        <dbReference type="Proteomes" id="UP000823926"/>
    </source>
</evidence>
<dbReference type="InterPro" id="IPR024492">
    <property type="entry name" value="DUF2764"/>
</dbReference>
<name>A0A9D1TXP3_9BACT</name>
<dbReference type="EMBL" id="DXHL01000021">
    <property type="protein sequence ID" value="HIW10728.1"/>
    <property type="molecule type" value="Genomic_DNA"/>
</dbReference>
<sequence>MQYYYLIAGLPDYPFDIDGVVAGTLRIDVPLIKRQIMGELSPADQRAVRLLYTYYDIENIIGYIRGSKLPFNQLGNLTPKEVVLLVDRTVDETDGGGQLLPEELAERLDRLAVPSSVRLLVDRFRARTDEEQSVNPEEMAPLSLDDLERELFITFYNTCGAASGYATSAGRWSDLCPARSAVPAFLRQWADCDRTVRNMVAAYKGRQLGLDAETRAGMIVETNPELREAYLNSAAADFGMKDTFPYAEALVQVLETEDFVERERKLDQLRADIADTLAEQDYFGIGRVMDYLIRLNILHRWAVLDAECGRGTFRELVGGLTTADAINAAVGVPSFT</sequence>
<organism evidence="1 2">
    <name type="scientific">Candidatus Rikenella faecigallinarum</name>
    <dbReference type="NCBI Taxonomy" id="2838745"/>
    <lineage>
        <taxon>Bacteria</taxon>
        <taxon>Pseudomonadati</taxon>
        <taxon>Bacteroidota</taxon>
        <taxon>Bacteroidia</taxon>
        <taxon>Bacteroidales</taxon>
        <taxon>Rikenellaceae</taxon>
        <taxon>Rikenella</taxon>
    </lineage>
</organism>
<reference evidence="1" key="2">
    <citation type="submission" date="2021-04" db="EMBL/GenBank/DDBJ databases">
        <authorList>
            <person name="Gilroy R."/>
        </authorList>
    </citation>
    <scope>NUCLEOTIDE SEQUENCE</scope>
    <source>
        <strain evidence="1">ChiBcec15-1070</strain>
    </source>
</reference>
<accession>A0A9D1TXP3</accession>
<dbReference type="AlphaFoldDB" id="A0A9D1TXP3"/>
<evidence type="ECO:0000313" key="1">
    <source>
        <dbReference type="EMBL" id="HIW10728.1"/>
    </source>
</evidence>
<dbReference type="Proteomes" id="UP000823926">
    <property type="component" value="Unassembled WGS sequence"/>
</dbReference>
<dbReference type="Pfam" id="PF10962">
    <property type="entry name" value="DUF2764"/>
    <property type="match status" value="2"/>
</dbReference>
<reference evidence="1" key="1">
    <citation type="journal article" date="2021" name="PeerJ">
        <title>Extensive microbial diversity within the chicken gut microbiome revealed by metagenomics and culture.</title>
        <authorList>
            <person name="Gilroy R."/>
            <person name="Ravi A."/>
            <person name="Getino M."/>
            <person name="Pursley I."/>
            <person name="Horton D.L."/>
            <person name="Alikhan N.F."/>
            <person name="Baker D."/>
            <person name="Gharbi K."/>
            <person name="Hall N."/>
            <person name="Watson M."/>
            <person name="Adriaenssens E.M."/>
            <person name="Foster-Nyarko E."/>
            <person name="Jarju S."/>
            <person name="Secka A."/>
            <person name="Antonio M."/>
            <person name="Oren A."/>
            <person name="Chaudhuri R.R."/>
            <person name="La Ragione R."/>
            <person name="Hildebrand F."/>
            <person name="Pallen M.J."/>
        </authorList>
    </citation>
    <scope>NUCLEOTIDE SEQUENCE</scope>
    <source>
        <strain evidence="1">ChiBcec15-1070</strain>
    </source>
</reference>
<proteinExistence type="predicted"/>
<gene>
    <name evidence="1" type="ORF">H9888_04405</name>
</gene>
<protein>
    <submittedName>
        <fullName evidence="1">DUF2764 domain-containing protein</fullName>
    </submittedName>
</protein>